<evidence type="ECO:0000256" key="1">
    <source>
        <dbReference type="SAM" id="Phobius"/>
    </source>
</evidence>
<dbReference type="Proteomes" id="UP000018466">
    <property type="component" value="Unassembled WGS sequence"/>
</dbReference>
<dbReference type="EMBL" id="AGEL01000007">
    <property type="protein sequence ID" value="EHO16607.1"/>
    <property type="molecule type" value="Genomic_DNA"/>
</dbReference>
<comment type="caution">
    <text evidence="2">The sequence shown here is derived from an EMBL/GenBank/DDBJ whole genome shotgun (WGS) entry which is preliminary data.</text>
</comment>
<organism evidence="2 3">
    <name type="scientific">Stomatobaculum longum</name>
    <dbReference type="NCBI Taxonomy" id="796942"/>
    <lineage>
        <taxon>Bacteria</taxon>
        <taxon>Bacillati</taxon>
        <taxon>Bacillota</taxon>
        <taxon>Clostridia</taxon>
        <taxon>Lachnospirales</taxon>
        <taxon>Lachnospiraceae</taxon>
        <taxon>Stomatobaculum</taxon>
    </lineage>
</organism>
<accession>A0AA36Y4R8</accession>
<protein>
    <submittedName>
        <fullName evidence="2">Uncharacterized protein</fullName>
    </submittedName>
</protein>
<sequence>MKDKRRRVVAMIVAVVLCASMVLGMAAAGLSAFLH</sequence>
<keyword evidence="1" id="KW-1133">Transmembrane helix</keyword>
<gene>
    <name evidence="2" type="ORF">HMPREF9623_01306</name>
</gene>
<evidence type="ECO:0000313" key="2">
    <source>
        <dbReference type="EMBL" id="EHO16607.1"/>
    </source>
</evidence>
<evidence type="ECO:0000313" key="3">
    <source>
        <dbReference type="Proteomes" id="UP000018466"/>
    </source>
</evidence>
<feature type="transmembrane region" description="Helical" evidence="1">
    <location>
        <begin position="12"/>
        <end position="34"/>
    </location>
</feature>
<keyword evidence="3" id="KW-1185">Reference proteome</keyword>
<proteinExistence type="predicted"/>
<keyword evidence="1" id="KW-0812">Transmembrane</keyword>
<keyword evidence="1" id="KW-0472">Membrane</keyword>
<reference evidence="2 3" key="1">
    <citation type="submission" date="2011-10" db="EMBL/GenBank/DDBJ databases">
        <title>The Genome Sequence of Lachnospiraceae bacterium ACC2.</title>
        <authorList>
            <consortium name="The Broad Institute Genome Sequencing Platform"/>
            <person name="Earl A."/>
            <person name="Ward D."/>
            <person name="Feldgarden M."/>
            <person name="Gevers D."/>
            <person name="Sizova M."/>
            <person name="Hazen A."/>
            <person name="Epstein S."/>
            <person name="Young S.K."/>
            <person name="Zeng Q."/>
            <person name="Gargeya S."/>
            <person name="Fitzgerald M."/>
            <person name="Haas B."/>
            <person name="Abouelleil A."/>
            <person name="Alvarado L."/>
            <person name="Arachchi H.M."/>
            <person name="Berlin A."/>
            <person name="Brown A."/>
            <person name="Chapman S.B."/>
            <person name="Chen Z."/>
            <person name="Dunbar C."/>
            <person name="Freedman E."/>
            <person name="Gearin G."/>
            <person name="Goldberg J."/>
            <person name="Griggs A."/>
            <person name="Gujja S."/>
            <person name="Heiman D."/>
            <person name="Howarth C."/>
            <person name="Larson L."/>
            <person name="Lui A."/>
            <person name="MacDonald P.J.P."/>
            <person name="Montmayeur A."/>
            <person name="Murphy C."/>
            <person name="Neiman D."/>
            <person name="Pearson M."/>
            <person name="Priest M."/>
            <person name="Roberts A."/>
            <person name="Saif S."/>
            <person name="Shea T."/>
            <person name="Shenoy N."/>
            <person name="Sisk P."/>
            <person name="Stolte C."/>
            <person name="Sykes S."/>
            <person name="Wortman J."/>
            <person name="Nusbaum C."/>
            <person name="Birren B."/>
        </authorList>
    </citation>
    <scope>NUCLEOTIDE SEQUENCE [LARGE SCALE GENOMIC DNA]</scope>
    <source>
        <strain evidence="2 3">ACC2</strain>
    </source>
</reference>
<name>A0AA36Y4R8_9FIRM</name>
<dbReference type="AlphaFoldDB" id="A0AA36Y4R8"/>